<organism evidence="3 4">
    <name type="scientific">Dryocola boscaweniae</name>
    <dbReference type="NCBI Taxonomy" id="2925397"/>
    <lineage>
        <taxon>Bacteria</taxon>
        <taxon>Pseudomonadati</taxon>
        <taxon>Pseudomonadota</taxon>
        <taxon>Gammaproteobacteria</taxon>
        <taxon>Enterobacterales</taxon>
        <taxon>Enterobacteriaceae</taxon>
        <taxon>Dryocola</taxon>
    </lineage>
</organism>
<evidence type="ECO:0000256" key="2">
    <source>
        <dbReference type="SAM" id="SignalP"/>
    </source>
</evidence>
<comment type="caution">
    <text evidence="3">The sequence shown here is derived from an EMBL/GenBank/DDBJ whole genome shotgun (WGS) entry which is preliminary data.</text>
</comment>
<evidence type="ECO:0000256" key="1">
    <source>
        <dbReference type="SAM" id="MobiDB-lite"/>
    </source>
</evidence>
<sequence>MNKLKMMALVLGFITFSASAALPLFNGKGHPGDVHIDEDGPVYLNGKEMNLKKVSDNFYEARGQGVVLSISVNPDGSASVSWNGKNRAHGEILPEDKKAMQGPSGRELDCSRADLTSAEAKACQ</sequence>
<proteinExistence type="predicted"/>
<dbReference type="AlphaFoldDB" id="A0A9X2W7P6"/>
<dbReference type="RefSeq" id="WP_271123294.1">
    <property type="nucleotide sequence ID" value="NZ_JALHAN010000065.1"/>
</dbReference>
<feature type="signal peptide" evidence="2">
    <location>
        <begin position="1"/>
        <end position="20"/>
    </location>
</feature>
<dbReference type="EMBL" id="JALHAP010000078">
    <property type="protein sequence ID" value="MCT4702536.1"/>
    <property type="molecule type" value="Genomic_DNA"/>
</dbReference>
<dbReference type="Proteomes" id="UP001150641">
    <property type="component" value="Unassembled WGS sequence"/>
</dbReference>
<feature type="region of interest" description="Disordered" evidence="1">
    <location>
        <begin position="79"/>
        <end position="110"/>
    </location>
</feature>
<keyword evidence="2" id="KW-0732">Signal</keyword>
<evidence type="ECO:0000313" key="4">
    <source>
        <dbReference type="Proteomes" id="UP001150641"/>
    </source>
</evidence>
<protein>
    <recommendedName>
        <fullName evidence="5">DUF5666 domain-containing protein</fullName>
    </recommendedName>
</protein>
<evidence type="ECO:0008006" key="5">
    <source>
        <dbReference type="Google" id="ProtNLM"/>
    </source>
</evidence>
<keyword evidence="4" id="KW-1185">Reference proteome</keyword>
<feature type="compositionally biased region" description="Basic and acidic residues" evidence="1">
    <location>
        <begin position="88"/>
        <end position="99"/>
    </location>
</feature>
<evidence type="ECO:0000313" key="3">
    <source>
        <dbReference type="EMBL" id="MCT4702536.1"/>
    </source>
</evidence>
<feature type="chain" id="PRO_5040805258" description="DUF5666 domain-containing protein" evidence="2">
    <location>
        <begin position="21"/>
        <end position="124"/>
    </location>
</feature>
<name>A0A9X2W7P6_9ENTR</name>
<accession>A0A9X2W7P6</accession>
<gene>
    <name evidence="3" type="ORF">MUA00_12130</name>
</gene>
<reference evidence="3" key="1">
    <citation type="submission" date="2022-03" db="EMBL/GenBank/DDBJ databases">
        <title>Proposal of a novel genus Dryocolo and two novel species.</title>
        <authorList>
            <person name="Maddock D.W."/>
            <person name="Brady C.L."/>
            <person name="Denman S."/>
            <person name="Arnold D."/>
        </authorList>
    </citation>
    <scope>NUCLEOTIDE SEQUENCE</scope>
    <source>
        <strain evidence="3">H6W4</strain>
    </source>
</reference>